<keyword evidence="3" id="KW-1185">Reference proteome</keyword>
<protein>
    <submittedName>
        <fullName evidence="2">Uncharacterized protein</fullName>
    </submittedName>
</protein>
<evidence type="ECO:0000313" key="2">
    <source>
        <dbReference type="EMBL" id="QRC94849.1"/>
    </source>
</evidence>
<dbReference type="VEuPathDB" id="FungiDB:JI435_025930"/>
<name>A0A7U2F1H3_PHANO</name>
<organism evidence="2 3">
    <name type="scientific">Phaeosphaeria nodorum (strain SN15 / ATCC MYA-4574 / FGSC 10173)</name>
    <name type="common">Glume blotch fungus</name>
    <name type="synonym">Parastagonospora nodorum</name>
    <dbReference type="NCBI Taxonomy" id="321614"/>
    <lineage>
        <taxon>Eukaryota</taxon>
        <taxon>Fungi</taxon>
        <taxon>Dikarya</taxon>
        <taxon>Ascomycota</taxon>
        <taxon>Pezizomycotina</taxon>
        <taxon>Dothideomycetes</taxon>
        <taxon>Pleosporomycetidae</taxon>
        <taxon>Pleosporales</taxon>
        <taxon>Pleosporineae</taxon>
        <taxon>Phaeosphaeriaceae</taxon>
        <taxon>Parastagonospora</taxon>
    </lineage>
</organism>
<dbReference type="Proteomes" id="UP000663193">
    <property type="component" value="Chromosome 5"/>
</dbReference>
<evidence type="ECO:0000256" key="1">
    <source>
        <dbReference type="SAM" id="MobiDB-lite"/>
    </source>
</evidence>
<sequence length="214" mass="24032">MTGHAQKKPGRMKRLLQRLITPVHRKLSSFLETPTPNVEVLPESLWLANNSIPEQQHATFYDHPMAHSYEDAYNENSRMLVQKSTSSAGQLHPPFSGAVRPKNPRPEQGAAFGILDRRPRRQPVQPSEALPLHENLKLAFCRSDSRGGITIRSLLSLGSLREPDTLRNSNSIVGMMEDQRHAAKEMKGKFLPASMLEPSATDRDVSRDKYCVSN</sequence>
<dbReference type="EMBL" id="CP069027">
    <property type="protein sequence ID" value="QRC94849.1"/>
    <property type="molecule type" value="Genomic_DNA"/>
</dbReference>
<accession>A0A7U2F1H3</accession>
<evidence type="ECO:0000313" key="3">
    <source>
        <dbReference type="Proteomes" id="UP000663193"/>
    </source>
</evidence>
<proteinExistence type="predicted"/>
<gene>
    <name evidence="2" type="ORF">JI435_025930</name>
</gene>
<reference evidence="3" key="1">
    <citation type="journal article" date="2021" name="BMC Genomics">
        <title>Chromosome-level genome assembly and manually-curated proteome of model necrotroph Parastagonospora nodorum Sn15 reveals a genome-wide trove of candidate effector homologs, and redundancy of virulence-related functions within an accessory chromosome.</title>
        <authorList>
            <person name="Bertazzoni S."/>
            <person name="Jones D.A.B."/>
            <person name="Phan H.T."/>
            <person name="Tan K.-C."/>
            <person name="Hane J.K."/>
        </authorList>
    </citation>
    <scope>NUCLEOTIDE SEQUENCE [LARGE SCALE GENOMIC DNA]</scope>
    <source>
        <strain evidence="3">SN15 / ATCC MYA-4574 / FGSC 10173)</strain>
    </source>
</reference>
<dbReference type="AlphaFoldDB" id="A0A7U2F1H3"/>
<feature type="region of interest" description="Disordered" evidence="1">
    <location>
        <begin position="87"/>
        <end position="110"/>
    </location>
</feature>